<keyword evidence="4" id="KW-1185">Reference proteome</keyword>
<evidence type="ECO:0000256" key="1">
    <source>
        <dbReference type="SAM" id="Phobius"/>
    </source>
</evidence>
<dbReference type="SUPFAM" id="SSF48317">
    <property type="entry name" value="Acid phosphatase/Vanadium-dependent haloperoxidase"/>
    <property type="match status" value="1"/>
</dbReference>
<protein>
    <submittedName>
        <fullName evidence="3">Phosphatase PAP2 family protein</fullName>
    </submittedName>
</protein>
<keyword evidence="1" id="KW-1133">Transmembrane helix</keyword>
<dbReference type="PANTHER" id="PTHR14969:SF13">
    <property type="entry name" value="AT30094P"/>
    <property type="match status" value="1"/>
</dbReference>
<dbReference type="RefSeq" id="WP_211140870.1">
    <property type="nucleotide sequence ID" value="NZ_JAEEGB010000003.1"/>
</dbReference>
<dbReference type="EMBL" id="JAEEGB010000003">
    <property type="protein sequence ID" value="MBI6871415.1"/>
    <property type="molecule type" value="Genomic_DNA"/>
</dbReference>
<feature type="transmembrane region" description="Helical" evidence="1">
    <location>
        <begin position="146"/>
        <end position="164"/>
    </location>
</feature>
<evidence type="ECO:0000313" key="3">
    <source>
        <dbReference type="EMBL" id="MBI6871415.1"/>
    </source>
</evidence>
<feature type="transmembrane region" description="Helical" evidence="1">
    <location>
        <begin position="202"/>
        <end position="221"/>
    </location>
</feature>
<dbReference type="Gene3D" id="1.20.144.10">
    <property type="entry name" value="Phosphatidic acid phosphatase type 2/haloperoxidase"/>
    <property type="match status" value="2"/>
</dbReference>
<sequence>MAGTNSSKVAKITYIPKEKSVLFIYFVAALSLVLLVTCIGVVGDSIKSGQGFWDTKAINYVYSIRNAYLNKFFIIITSTGDPLTVTVITVAISSVLYFFQRRKEAIFYIVNILGVWLLNESIKAIVRRARPSVVKLVYASGYSFPSGHSMVFMTCSLILVFFILSFAKNKIFAYTSSIFIIIYGFMIGLSRIYLGVHYLSDVLAGWTFAAVWTLTSVIIYTKMSVKENIQFNVDNINNNYMESER</sequence>
<evidence type="ECO:0000259" key="2">
    <source>
        <dbReference type="SMART" id="SM00014"/>
    </source>
</evidence>
<name>A0A934HNK3_9CLOT</name>
<proteinExistence type="predicted"/>
<feature type="transmembrane region" description="Helical" evidence="1">
    <location>
        <begin position="21"/>
        <end position="43"/>
    </location>
</feature>
<dbReference type="Proteomes" id="UP000622687">
    <property type="component" value="Unassembled WGS sequence"/>
</dbReference>
<feature type="transmembrane region" description="Helical" evidence="1">
    <location>
        <begin position="72"/>
        <end position="99"/>
    </location>
</feature>
<dbReference type="AlphaFoldDB" id="A0A934HNK3"/>
<feature type="domain" description="Phosphatidic acid phosphatase type 2/haloperoxidase" evidence="2">
    <location>
        <begin position="105"/>
        <end position="217"/>
    </location>
</feature>
<accession>A0A934HNK3</accession>
<comment type="caution">
    <text evidence="3">The sequence shown here is derived from an EMBL/GenBank/DDBJ whole genome shotgun (WGS) entry which is preliminary data.</text>
</comment>
<feature type="transmembrane region" description="Helical" evidence="1">
    <location>
        <begin position="106"/>
        <end position="126"/>
    </location>
</feature>
<keyword evidence="1" id="KW-0812">Transmembrane</keyword>
<dbReference type="InterPro" id="IPR036938">
    <property type="entry name" value="PAP2/HPO_sf"/>
</dbReference>
<dbReference type="Pfam" id="PF01569">
    <property type="entry name" value="PAP2"/>
    <property type="match status" value="1"/>
</dbReference>
<organism evidence="3 4">
    <name type="scientific">Clostridium aciditolerans</name>
    <dbReference type="NCBI Taxonomy" id="339861"/>
    <lineage>
        <taxon>Bacteria</taxon>
        <taxon>Bacillati</taxon>
        <taxon>Bacillota</taxon>
        <taxon>Clostridia</taxon>
        <taxon>Eubacteriales</taxon>
        <taxon>Clostridiaceae</taxon>
        <taxon>Clostridium</taxon>
    </lineage>
</organism>
<dbReference type="InterPro" id="IPR000326">
    <property type="entry name" value="PAP2/HPO"/>
</dbReference>
<dbReference type="SMART" id="SM00014">
    <property type="entry name" value="acidPPc"/>
    <property type="match status" value="1"/>
</dbReference>
<dbReference type="CDD" id="cd03392">
    <property type="entry name" value="PAP2_like_2"/>
    <property type="match status" value="1"/>
</dbReference>
<evidence type="ECO:0000313" key="4">
    <source>
        <dbReference type="Proteomes" id="UP000622687"/>
    </source>
</evidence>
<gene>
    <name evidence="3" type="ORF">I6U51_01680</name>
</gene>
<reference evidence="3" key="1">
    <citation type="submission" date="2020-12" db="EMBL/GenBank/DDBJ databases">
        <title>Clostridium thailandense sp. nov., a novel acetogenic bacterium isolated from peat land soil in Thailand.</title>
        <authorList>
            <person name="Chaikitkaew S."/>
            <person name="Birkeland N.K."/>
        </authorList>
    </citation>
    <scope>NUCLEOTIDE SEQUENCE</scope>
    <source>
        <strain evidence="3">DSM 17425</strain>
    </source>
</reference>
<dbReference type="PANTHER" id="PTHR14969">
    <property type="entry name" value="SPHINGOSINE-1-PHOSPHATE PHOSPHOHYDROLASE"/>
    <property type="match status" value="1"/>
</dbReference>
<feature type="transmembrane region" description="Helical" evidence="1">
    <location>
        <begin position="171"/>
        <end position="196"/>
    </location>
</feature>
<keyword evidence="1" id="KW-0472">Membrane</keyword>